<evidence type="ECO:0000313" key="4">
    <source>
        <dbReference type="Proteomes" id="UP001595908"/>
    </source>
</evidence>
<dbReference type="Proteomes" id="UP001595908">
    <property type="component" value="Unassembled WGS sequence"/>
</dbReference>
<feature type="domain" description="GmrSD restriction endonucleases C-terminal" evidence="2">
    <location>
        <begin position="106"/>
        <end position="205"/>
    </location>
</feature>
<evidence type="ECO:0000259" key="2">
    <source>
        <dbReference type="Pfam" id="PF07510"/>
    </source>
</evidence>
<gene>
    <name evidence="3" type="ORF">ACFPL4_35375</name>
</gene>
<name>A0ABV9VKE0_STRAZ</name>
<feature type="chain" id="PRO_5046006517" evidence="1">
    <location>
        <begin position="24"/>
        <end position="223"/>
    </location>
</feature>
<keyword evidence="3" id="KW-0540">Nuclease</keyword>
<evidence type="ECO:0000313" key="3">
    <source>
        <dbReference type="EMBL" id="MFC4983555.1"/>
    </source>
</evidence>
<feature type="signal peptide" evidence="1">
    <location>
        <begin position="1"/>
        <end position="23"/>
    </location>
</feature>
<dbReference type="PANTHER" id="PTHR24094:SF15">
    <property type="entry name" value="AMP-DEPENDENT SYNTHETASE_LIGASE DOMAIN-CONTAINING PROTEIN-RELATED"/>
    <property type="match status" value="1"/>
</dbReference>
<evidence type="ECO:0000256" key="1">
    <source>
        <dbReference type="SAM" id="SignalP"/>
    </source>
</evidence>
<dbReference type="Pfam" id="PF07510">
    <property type="entry name" value="GmrSD_C"/>
    <property type="match status" value="1"/>
</dbReference>
<dbReference type="RefSeq" id="WP_033305716.1">
    <property type="nucleotide sequence ID" value="NZ_JBHSJE010000019.1"/>
</dbReference>
<organism evidence="3 4">
    <name type="scientific">Streptomyces atroolivaceus</name>
    <dbReference type="NCBI Taxonomy" id="66869"/>
    <lineage>
        <taxon>Bacteria</taxon>
        <taxon>Bacillati</taxon>
        <taxon>Actinomycetota</taxon>
        <taxon>Actinomycetes</taxon>
        <taxon>Kitasatosporales</taxon>
        <taxon>Streptomycetaceae</taxon>
        <taxon>Streptomyces</taxon>
    </lineage>
</organism>
<reference evidence="4" key="1">
    <citation type="journal article" date="2019" name="Int. J. Syst. Evol. Microbiol.">
        <title>The Global Catalogue of Microorganisms (GCM) 10K type strain sequencing project: providing services to taxonomists for standard genome sequencing and annotation.</title>
        <authorList>
            <consortium name="The Broad Institute Genomics Platform"/>
            <consortium name="The Broad Institute Genome Sequencing Center for Infectious Disease"/>
            <person name="Wu L."/>
            <person name="Ma J."/>
        </authorList>
    </citation>
    <scope>NUCLEOTIDE SEQUENCE [LARGE SCALE GENOMIC DNA]</scope>
    <source>
        <strain evidence="4">ICMP 257</strain>
    </source>
</reference>
<dbReference type="InterPro" id="IPR011089">
    <property type="entry name" value="GmrSD_C"/>
</dbReference>
<keyword evidence="1" id="KW-0732">Signal</keyword>
<accession>A0ABV9VKE0</accession>
<dbReference type="GO" id="GO:0004519">
    <property type="term" value="F:endonuclease activity"/>
    <property type="evidence" value="ECO:0007669"/>
    <property type="project" value="UniProtKB-KW"/>
</dbReference>
<dbReference type="EMBL" id="JBHSJE010000019">
    <property type="protein sequence ID" value="MFC4983555.1"/>
    <property type="molecule type" value="Genomic_DNA"/>
</dbReference>
<dbReference type="GeneID" id="31237518"/>
<keyword evidence="3" id="KW-0378">Hydrolase</keyword>
<keyword evidence="3" id="KW-0255">Endonuclease</keyword>
<protein>
    <submittedName>
        <fullName evidence="3">HNH endonuclease family protein</fullName>
    </submittedName>
</protein>
<sequence>MRLLTTLAAATAALAALTFPAHAEAGPLGEAGETLALPLRDAVNALPAADESRAGYTRTSFKHWTDADKDGCNTRKEVLLAEAFTAPEQGARCALTGGQWYSPYDDLYVDAAGGLDVDHMVPLAEAWDSGAGQWTAKEREAYANDLDDDRALIAVTARSNRSKADQDPATWLPPAEAYRCQYLSDWVAVKMRWQLTVDDTERQALDDGMAGCPNAPVKVTFAR</sequence>
<dbReference type="PANTHER" id="PTHR24094">
    <property type="entry name" value="SECRETED PROTEIN"/>
    <property type="match status" value="1"/>
</dbReference>
<proteinExistence type="predicted"/>
<comment type="caution">
    <text evidence="3">The sequence shown here is derived from an EMBL/GenBank/DDBJ whole genome shotgun (WGS) entry which is preliminary data.</text>
</comment>
<keyword evidence="4" id="KW-1185">Reference proteome</keyword>